<feature type="region of interest" description="Disordered" evidence="2">
    <location>
        <begin position="1"/>
        <end position="92"/>
    </location>
</feature>
<dbReference type="EMBL" id="MG011689">
    <property type="protein sequence ID" value="AVK74829.1"/>
    <property type="molecule type" value="Genomic_DNA"/>
</dbReference>
<feature type="region of interest" description="Disordered" evidence="2">
    <location>
        <begin position="109"/>
        <end position="152"/>
    </location>
</feature>
<feature type="coiled-coil region" evidence="1">
    <location>
        <begin position="175"/>
        <end position="238"/>
    </location>
</feature>
<dbReference type="Proteomes" id="UP000248852">
    <property type="component" value="Segment"/>
</dbReference>
<sequence length="312" mass="33839">MERPDASHEDRGEFRAPRPVERPRPPQRPAPTAPAHDARPRRNSVDTPAGTPDWRNRAPTPSDVDAHHHHHSAARRVSTPAAHMHVPRAPSAASVTAAAAAIDESVGHGGASVGGGTHPAHANGAPHAYPPASPRLSPSQRGPTRPPHWRAPMAVPDAAATSAEDEGEQMCVRALEEAQARIVAEREEIARIEVLLADINEMRAGDGPDAEAFDDEDVREVEAEIAARQQVLKAMEVDLAARIDKYETEVSVVANAIRKRASVLKTAEHRTRVLSENPRLMTFFAHKQRDLIEIRKNLYDALAQDPPSAPSP</sequence>
<dbReference type="RefSeq" id="YP_009483098.1">
    <property type="nucleotide sequence ID" value="NC_037667.1"/>
</dbReference>
<gene>
    <name evidence="3" type="ORF">pqer_cds_407</name>
</gene>
<proteinExistence type="predicted"/>
<protein>
    <submittedName>
        <fullName evidence="3">SMC N incomplete domain containing protein</fullName>
    </submittedName>
</protein>
<evidence type="ECO:0000313" key="3">
    <source>
        <dbReference type="EMBL" id="AVK74829.1"/>
    </source>
</evidence>
<organism evidence="3">
    <name type="scientific">Pandoravirus quercus</name>
    <dbReference type="NCBI Taxonomy" id="2107709"/>
    <lineage>
        <taxon>Viruses</taxon>
        <taxon>Pandoravirus</taxon>
    </lineage>
</organism>
<reference evidence="3" key="1">
    <citation type="journal article" date="2018" name="Nat. Commun.">
        <title>Diversity and evolution of the emerging Pandoraviridae family.</title>
        <authorList>
            <person name="Legendre M."/>
            <person name="Fabre E."/>
            <person name="Poirot O."/>
            <person name="Jeudy S."/>
            <person name="Lartigue A."/>
            <person name="Alempic J.M."/>
            <person name="Beucher L."/>
            <person name="Philippe N."/>
            <person name="Bertaux L."/>
            <person name="Christo-Foroux E."/>
            <person name="Labadie K."/>
            <person name="Coute Y."/>
            <person name="Abergel C."/>
            <person name="Claverie J.M."/>
        </authorList>
    </citation>
    <scope>NUCLEOTIDE SEQUENCE [LARGE SCALE GENOMIC DNA]</scope>
    <source>
        <strain evidence="3">Quercus</strain>
    </source>
</reference>
<keyword evidence="1" id="KW-0175">Coiled coil</keyword>
<evidence type="ECO:0000256" key="2">
    <source>
        <dbReference type="SAM" id="MobiDB-lite"/>
    </source>
</evidence>
<evidence type="ECO:0000256" key="1">
    <source>
        <dbReference type="SAM" id="Coils"/>
    </source>
</evidence>
<name>A0A2U7U8S3_9VIRU</name>
<accession>A0A2U7U8S3</accession>
<dbReference type="KEGG" id="vg:36843970"/>
<feature type="compositionally biased region" description="Basic and acidic residues" evidence="2">
    <location>
        <begin position="1"/>
        <end position="24"/>
    </location>
</feature>
<dbReference type="GeneID" id="36843970"/>